<evidence type="ECO:0000256" key="2">
    <source>
        <dbReference type="ARBA" id="ARBA00009493"/>
    </source>
</evidence>
<dbReference type="GO" id="GO:0003899">
    <property type="term" value="F:DNA-directed RNA polymerase activity"/>
    <property type="evidence" value="ECO:0007669"/>
    <property type="project" value="UniProtKB-EC"/>
</dbReference>
<dbReference type="GO" id="GO:0006390">
    <property type="term" value="P:mitochondrial transcription"/>
    <property type="evidence" value="ECO:0007669"/>
    <property type="project" value="TreeGrafter"/>
</dbReference>
<feature type="domain" description="DNA-directed RNA polymerase N-terminal" evidence="12">
    <location>
        <begin position="164"/>
        <end position="483"/>
    </location>
</feature>
<dbReference type="Gene3D" id="1.10.1320.10">
    <property type="entry name" value="DNA-directed RNA polymerase, N-terminal domain"/>
    <property type="match status" value="1"/>
</dbReference>
<dbReference type="Proteomes" id="UP000053989">
    <property type="component" value="Unassembled WGS sequence"/>
</dbReference>
<dbReference type="SMART" id="SM01311">
    <property type="entry name" value="RPOL_N"/>
    <property type="match status" value="1"/>
</dbReference>
<evidence type="ECO:0000256" key="4">
    <source>
        <dbReference type="ARBA" id="ARBA00022679"/>
    </source>
</evidence>
<dbReference type="PROSITE" id="PS00900">
    <property type="entry name" value="RNA_POL_PHAGE_1"/>
    <property type="match status" value="1"/>
</dbReference>
<comment type="catalytic activity">
    <reaction evidence="9 10">
        <text>RNA(n) + a ribonucleoside 5'-triphosphate = RNA(n+1) + diphosphate</text>
        <dbReference type="Rhea" id="RHEA:21248"/>
        <dbReference type="Rhea" id="RHEA-COMP:14527"/>
        <dbReference type="Rhea" id="RHEA-COMP:17342"/>
        <dbReference type="ChEBI" id="CHEBI:33019"/>
        <dbReference type="ChEBI" id="CHEBI:61557"/>
        <dbReference type="ChEBI" id="CHEBI:140395"/>
        <dbReference type="EC" id="2.7.7.6"/>
    </reaction>
</comment>
<dbReference type="Pfam" id="PF00940">
    <property type="entry name" value="RNA_pol"/>
    <property type="match status" value="1"/>
</dbReference>
<comment type="subcellular location">
    <subcellularLocation>
        <location evidence="1">Mitochondrion</location>
    </subcellularLocation>
</comment>
<organism evidence="13 14">
    <name type="scientific">Scleroderma citrinum Foug A</name>
    <dbReference type="NCBI Taxonomy" id="1036808"/>
    <lineage>
        <taxon>Eukaryota</taxon>
        <taxon>Fungi</taxon>
        <taxon>Dikarya</taxon>
        <taxon>Basidiomycota</taxon>
        <taxon>Agaricomycotina</taxon>
        <taxon>Agaricomycetes</taxon>
        <taxon>Agaricomycetidae</taxon>
        <taxon>Boletales</taxon>
        <taxon>Sclerodermatineae</taxon>
        <taxon>Sclerodermataceae</taxon>
        <taxon>Scleroderma</taxon>
    </lineage>
</organism>
<evidence type="ECO:0000313" key="13">
    <source>
        <dbReference type="EMBL" id="KIM65500.1"/>
    </source>
</evidence>
<evidence type="ECO:0000256" key="10">
    <source>
        <dbReference type="RuleBase" id="RU003805"/>
    </source>
</evidence>
<keyword evidence="7" id="KW-0496">Mitochondrion</keyword>
<feature type="region of interest" description="Disordered" evidence="11">
    <location>
        <begin position="1056"/>
        <end position="1118"/>
    </location>
</feature>
<dbReference type="GO" id="GO:0034245">
    <property type="term" value="C:mitochondrial DNA-directed RNA polymerase complex"/>
    <property type="evidence" value="ECO:0007669"/>
    <property type="project" value="TreeGrafter"/>
</dbReference>
<dbReference type="InterPro" id="IPR029262">
    <property type="entry name" value="RPOL_N"/>
</dbReference>
<reference evidence="14" key="2">
    <citation type="submission" date="2015-01" db="EMBL/GenBank/DDBJ databases">
        <title>Evolutionary Origins and Diversification of the Mycorrhizal Mutualists.</title>
        <authorList>
            <consortium name="DOE Joint Genome Institute"/>
            <consortium name="Mycorrhizal Genomics Consortium"/>
            <person name="Kohler A."/>
            <person name="Kuo A."/>
            <person name="Nagy L.G."/>
            <person name="Floudas D."/>
            <person name="Copeland A."/>
            <person name="Barry K.W."/>
            <person name="Cichocki N."/>
            <person name="Veneault-Fourrey C."/>
            <person name="LaButti K."/>
            <person name="Lindquist E.A."/>
            <person name="Lipzen A."/>
            <person name="Lundell T."/>
            <person name="Morin E."/>
            <person name="Murat C."/>
            <person name="Riley R."/>
            <person name="Ohm R."/>
            <person name="Sun H."/>
            <person name="Tunlid A."/>
            <person name="Henrissat B."/>
            <person name="Grigoriev I.V."/>
            <person name="Hibbett D.S."/>
            <person name="Martin F."/>
        </authorList>
    </citation>
    <scope>NUCLEOTIDE SEQUENCE [LARGE SCALE GENOMIC DNA]</scope>
    <source>
        <strain evidence="14">Foug A</strain>
    </source>
</reference>
<dbReference type="STRING" id="1036808.A0A0C3DY55"/>
<evidence type="ECO:0000256" key="9">
    <source>
        <dbReference type="ARBA" id="ARBA00048552"/>
    </source>
</evidence>
<dbReference type="InterPro" id="IPR024075">
    <property type="entry name" value="DNA-dir_RNA_pol_helix_hairp_sf"/>
</dbReference>
<evidence type="ECO:0000256" key="8">
    <source>
        <dbReference type="ARBA" id="ARBA00023163"/>
    </source>
</evidence>
<dbReference type="OrthoDB" id="276422at2759"/>
<dbReference type="InterPro" id="IPR046950">
    <property type="entry name" value="DNA-dir_Rpol_C_phage-type"/>
</dbReference>
<evidence type="ECO:0000256" key="5">
    <source>
        <dbReference type="ARBA" id="ARBA00022695"/>
    </source>
</evidence>
<comment type="function">
    <text evidence="10">DNA-dependent RNA polymerase catalyzes the transcription of DNA into RNA using the four ribonucleoside triphosphates as substrates.</text>
</comment>
<dbReference type="Gene3D" id="1.10.287.260">
    <property type="match status" value="1"/>
</dbReference>
<dbReference type="Gene3D" id="1.10.287.280">
    <property type="match status" value="1"/>
</dbReference>
<evidence type="ECO:0000256" key="3">
    <source>
        <dbReference type="ARBA" id="ARBA00022478"/>
    </source>
</evidence>
<dbReference type="FunFam" id="1.10.287.260:FF:000001">
    <property type="entry name" value="DNA-directed RNA polymerase"/>
    <property type="match status" value="1"/>
</dbReference>
<reference evidence="13 14" key="1">
    <citation type="submission" date="2014-04" db="EMBL/GenBank/DDBJ databases">
        <authorList>
            <consortium name="DOE Joint Genome Institute"/>
            <person name="Kuo A."/>
            <person name="Kohler A."/>
            <person name="Nagy L.G."/>
            <person name="Floudas D."/>
            <person name="Copeland A."/>
            <person name="Barry K.W."/>
            <person name="Cichocki N."/>
            <person name="Veneault-Fourrey C."/>
            <person name="LaButti K."/>
            <person name="Lindquist E.A."/>
            <person name="Lipzen A."/>
            <person name="Lundell T."/>
            <person name="Morin E."/>
            <person name="Murat C."/>
            <person name="Sun H."/>
            <person name="Tunlid A."/>
            <person name="Henrissat B."/>
            <person name="Grigoriev I.V."/>
            <person name="Hibbett D.S."/>
            <person name="Martin F."/>
            <person name="Nordberg H.P."/>
            <person name="Cantor M.N."/>
            <person name="Hua S.X."/>
        </authorList>
    </citation>
    <scope>NUCLEOTIDE SEQUENCE [LARGE SCALE GENOMIC DNA]</scope>
    <source>
        <strain evidence="13 14">Foug A</strain>
    </source>
</reference>
<keyword evidence="3 10" id="KW-0240">DNA-directed RNA polymerase</keyword>
<sequence>MESGQEKVQPTSQTYAIMLLAWLRFNPESETPVPYLSTANPSKLLSSLIARGISPTTVITDRVVSSSDEASQIIRLLSKTAVDMNLSRIVTELGQAEAIGCQLIDPLEDVPEVNPVMKLKVVLEDGTVVPQEATSEVPFNLDNVRKHLAKVSLARRILPEDVAARQKLLEESVYDVAVERLKHESELFDELGLGNPSLRRADLQKWMWDWHQKLTAQLEVEIAKIISTEGKLPKSSPEKQLAPFLALVKPQKLSLITILEVMRLHGSGGVNSGMKTARALVAVGRAVENEYKAEMCRRNNIAIPSQGRSGDHGYFSGLGYRNLHARRVTAAKYMEDSEEWTSEWTQVLRVRMGSVLIDSLMKVATVLRVAVDKNTGQEVREEQNAFCHSYEFVRGQKLGVIRLNPVVADRIAKDGLRETLHPRHLPMLVKPKPWLGPEEGGYLYNKSFVMRFKDSAEQQTYLEHATSLGNVELVYAGLDVLGSTPWKINRNVFDVVLKVWNSGERLCKIPPAMYDKPEPEKPENIDTDVKTRSVYGQRLRSYQQDKASNHSERCNVNYKIEIARAFLGDTFYLPHNLDFRGRAYPIPPHLNHIGDDLSRGLLMFAEAKPLGERGLRWLKIHLANLYGFDKGSFEERVDFVMNHLDDIYDSAERPLEGRRWWTTAGDPWQCLANCMELRAALESGDPEGYMSTLPVHQDGTCNGLQHYSALGGDREGAAQVNLAATDRPSDVYTYVANMVNKVIERDAAAGDNVARMLVGKVSRKVVKQTVMTTVYGVTYVGARDQIEKQLKGDIPEEECWETSSYLAKQVLACIGDLFSGAKAIQTWLNLCAKLISKSIPGDRIAEAVLPQSPRKNSPKTTANRIRKEQMATVVWTTPLGLPIVQPYRKTKRKQITTALQTVFISDPNSPAEVNGLKQASAFPPNFIHSLDATHMMLTALECRTRGITFASVHDSYWTHACNIDSMSAIIRDTFIALHSSDVLGKLDAEFRARYADYMVPLASLRVGALIKKLKAAGVRIVASPEQAAAIKSADTTSFSPLLDVSDTEASSVRFASPLTSGDQNTSHAKVADVPKQRTRKRRSSSAETAAAQDDESVGQEAEAEVEAEAEADEADSADSQLADKFISLTALIPPLPKKGDFKVESIKKSQYFFS</sequence>
<name>A0A0C3DY55_9AGAM</name>
<dbReference type="InParanoid" id="A0A0C3DY55"/>
<feature type="compositionally biased region" description="Polar residues" evidence="11">
    <location>
        <begin position="1057"/>
        <end position="1067"/>
    </location>
</feature>
<keyword evidence="14" id="KW-1185">Reference proteome</keyword>
<evidence type="ECO:0000256" key="11">
    <source>
        <dbReference type="SAM" id="MobiDB-lite"/>
    </source>
</evidence>
<dbReference type="PANTHER" id="PTHR10102">
    <property type="entry name" value="DNA-DIRECTED RNA POLYMERASE, MITOCHONDRIAL"/>
    <property type="match status" value="1"/>
</dbReference>
<dbReference type="Gene3D" id="1.10.150.20">
    <property type="entry name" value="5' to 3' exonuclease, C-terminal subdomain"/>
    <property type="match status" value="1"/>
</dbReference>
<dbReference type="FunCoup" id="A0A0C3DY55">
    <property type="interactions" value="137"/>
</dbReference>
<dbReference type="HOGENOM" id="CLU_003364_1_1_1"/>
<keyword evidence="6" id="KW-0809">Transit peptide</keyword>
<dbReference type="EC" id="2.7.7.6" evidence="10"/>
<dbReference type="InterPro" id="IPR002092">
    <property type="entry name" value="DNA-dir_Rpol_phage-type"/>
</dbReference>
<dbReference type="AlphaFoldDB" id="A0A0C3DY55"/>
<evidence type="ECO:0000256" key="6">
    <source>
        <dbReference type="ARBA" id="ARBA00022946"/>
    </source>
</evidence>
<dbReference type="PROSITE" id="PS00489">
    <property type="entry name" value="RNA_POL_PHAGE_2"/>
    <property type="match status" value="1"/>
</dbReference>
<keyword evidence="5 10" id="KW-0548">Nucleotidyltransferase</keyword>
<keyword evidence="8 10" id="KW-0804">Transcription</keyword>
<dbReference type="GO" id="GO:0001018">
    <property type="term" value="F:mitochondrial promoter sequence-specific DNA binding"/>
    <property type="evidence" value="ECO:0007669"/>
    <property type="project" value="TreeGrafter"/>
</dbReference>
<evidence type="ECO:0000256" key="1">
    <source>
        <dbReference type="ARBA" id="ARBA00004173"/>
    </source>
</evidence>
<evidence type="ECO:0000259" key="12">
    <source>
        <dbReference type="SMART" id="SM01311"/>
    </source>
</evidence>
<dbReference type="FunFam" id="1.10.287.280:FF:000001">
    <property type="entry name" value="DNA-directed RNA polymerase"/>
    <property type="match status" value="1"/>
</dbReference>
<dbReference type="InterPro" id="IPR043502">
    <property type="entry name" value="DNA/RNA_pol_sf"/>
</dbReference>
<dbReference type="FunFam" id="1.10.150.20:FF:000041">
    <property type="entry name" value="DNA-directed RNA polymerase"/>
    <property type="match status" value="1"/>
</dbReference>
<evidence type="ECO:0000313" key="14">
    <source>
        <dbReference type="Proteomes" id="UP000053989"/>
    </source>
</evidence>
<keyword evidence="4 10" id="KW-0808">Transferase</keyword>
<protein>
    <recommendedName>
        <fullName evidence="10">DNA-directed RNA polymerase</fullName>
        <ecNumber evidence="10">2.7.7.6</ecNumber>
    </recommendedName>
</protein>
<comment type="similarity">
    <text evidence="2 10">Belongs to the phage and mitochondrial RNA polymerase family.</text>
</comment>
<evidence type="ECO:0000256" key="7">
    <source>
        <dbReference type="ARBA" id="ARBA00023128"/>
    </source>
</evidence>
<accession>A0A0C3DY55</accession>
<gene>
    <name evidence="13" type="ORF">SCLCIDRAFT_14887</name>
</gene>
<dbReference type="InterPro" id="IPR037159">
    <property type="entry name" value="RNA_POL_N_sf"/>
</dbReference>
<dbReference type="SUPFAM" id="SSF56672">
    <property type="entry name" value="DNA/RNA polymerases"/>
    <property type="match status" value="1"/>
</dbReference>
<dbReference type="Pfam" id="PF14700">
    <property type="entry name" value="RPOL_N"/>
    <property type="match status" value="1"/>
</dbReference>
<dbReference type="PANTHER" id="PTHR10102:SF0">
    <property type="entry name" value="DNA-DIRECTED RNA POLYMERASE, MITOCHONDRIAL"/>
    <property type="match status" value="1"/>
</dbReference>
<dbReference type="EMBL" id="KN822022">
    <property type="protein sequence ID" value="KIM65500.1"/>
    <property type="molecule type" value="Genomic_DNA"/>
</dbReference>
<proteinExistence type="inferred from homology"/>
<feature type="compositionally biased region" description="Acidic residues" evidence="11">
    <location>
        <begin position="1092"/>
        <end position="1116"/>
    </location>
</feature>